<dbReference type="EMBL" id="CP139858">
    <property type="protein sequence ID" value="WQB98488.1"/>
    <property type="molecule type" value="Genomic_DNA"/>
</dbReference>
<evidence type="ECO:0000313" key="2">
    <source>
        <dbReference type="EMBL" id="WQB98488.1"/>
    </source>
</evidence>
<feature type="domain" description="Amidase" evidence="1">
    <location>
        <begin position="6"/>
        <end position="407"/>
    </location>
</feature>
<gene>
    <name evidence="2" type="ORF">U0R22_002639</name>
</gene>
<dbReference type="PANTHER" id="PTHR11895:SF176">
    <property type="entry name" value="AMIDASE AMID-RELATED"/>
    <property type="match status" value="1"/>
</dbReference>
<reference evidence="2 3" key="1">
    <citation type="submission" date="2023-11" db="EMBL/GenBank/DDBJ databases">
        <authorList>
            <person name="Panchal A.K."/>
            <person name="Meaney J.S."/>
            <person name="Karas B.J."/>
            <person name="diCenzo G.C."/>
        </authorList>
    </citation>
    <scope>NUCLEOTIDE SEQUENCE [LARGE SCALE GENOMIC DNA]</scope>
    <source>
        <strain evidence="2 3">NZP2235</strain>
    </source>
</reference>
<dbReference type="Proteomes" id="UP001322481">
    <property type="component" value="Chromosome"/>
</dbReference>
<keyword evidence="3" id="KW-1185">Reference proteome</keyword>
<dbReference type="InterPro" id="IPR036928">
    <property type="entry name" value="AS_sf"/>
</dbReference>
<organism evidence="2 3">
    <name type="scientific">Mesorhizobium huakuii</name>
    <dbReference type="NCBI Taxonomy" id="28104"/>
    <lineage>
        <taxon>Bacteria</taxon>
        <taxon>Pseudomonadati</taxon>
        <taxon>Pseudomonadota</taxon>
        <taxon>Alphaproteobacteria</taxon>
        <taxon>Hyphomicrobiales</taxon>
        <taxon>Phyllobacteriaceae</taxon>
        <taxon>Mesorhizobium</taxon>
    </lineage>
</organism>
<dbReference type="Pfam" id="PF01425">
    <property type="entry name" value="Amidase"/>
    <property type="match status" value="1"/>
</dbReference>
<dbReference type="SUPFAM" id="SSF75304">
    <property type="entry name" value="Amidase signature (AS) enzymes"/>
    <property type="match status" value="1"/>
</dbReference>
<dbReference type="InterPro" id="IPR023631">
    <property type="entry name" value="Amidase_dom"/>
</dbReference>
<dbReference type="Gene3D" id="3.90.1300.10">
    <property type="entry name" value="Amidase signature (AS) domain"/>
    <property type="match status" value="1"/>
</dbReference>
<dbReference type="PANTHER" id="PTHR11895">
    <property type="entry name" value="TRANSAMIDASE"/>
    <property type="match status" value="1"/>
</dbReference>
<evidence type="ECO:0000313" key="3">
    <source>
        <dbReference type="Proteomes" id="UP001322481"/>
    </source>
</evidence>
<sequence>MGAALDKAKASTGVFISLMEEAALAEAAAATRRRSAGAALSDFDGIPFAVKDLFDVVGSVTTAGSRTRMAMPAAPRDSAIVANLRKLGMIPIGKTNLSEFAFSGLGLNPHFGTPTASGREDRVPGGSSSGSAIAVQRGIVPVALGTDTAGSVRVPAAFNGIAGFRPSRGRYDMRGVYPLAASFDTAGPLARNAEDCVVMDALMRGVAPASTTAPRRFIIERSLLDDPELEPAVGQNLLAFADLLRSGGRPVERRVISSIGRARAAIAEFGWPGGVEAVAFHRDLLASRKRALIDPRVVARLDIAAATPAENMIALRQIRTELIRALRHELDGAILIQPTVPHVAPLLAPLASDDELFARLNLRTLSMTMIGSFLDMPGLALISGTDSQGLPTSVLLTGASGFDDAVLAAGQLVSRDHGLDSFS</sequence>
<protein>
    <submittedName>
        <fullName evidence="2">Amidase family protein</fullName>
    </submittedName>
</protein>
<dbReference type="RefSeq" id="WP_322419277.1">
    <property type="nucleotide sequence ID" value="NZ_CP139858.1"/>
</dbReference>
<accession>A0ABZ0VNJ8</accession>
<name>A0ABZ0VNJ8_9HYPH</name>
<proteinExistence type="predicted"/>
<dbReference type="InterPro" id="IPR000120">
    <property type="entry name" value="Amidase"/>
</dbReference>
<evidence type="ECO:0000259" key="1">
    <source>
        <dbReference type="Pfam" id="PF01425"/>
    </source>
</evidence>